<evidence type="ECO:0000313" key="2">
    <source>
        <dbReference type="EMBL" id="QEO18548.1"/>
    </source>
</evidence>
<dbReference type="OrthoDB" id="7226108at2"/>
<keyword evidence="1" id="KW-1133">Transmembrane helix</keyword>
<name>A0A5C1YSG1_9PROT</name>
<dbReference type="PANTHER" id="PTHR37314">
    <property type="entry name" value="SLR0142 PROTEIN"/>
    <property type="match status" value="1"/>
</dbReference>
<accession>A0A5C1YSG1</accession>
<evidence type="ECO:0000256" key="1">
    <source>
        <dbReference type="SAM" id="Phobius"/>
    </source>
</evidence>
<dbReference type="InterPro" id="IPR010699">
    <property type="entry name" value="DUF1275"/>
</dbReference>
<dbReference type="PANTHER" id="PTHR37314:SF4">
    <property type="entry name" value="UPF0700 TRANSMEMBRANE PROTEIN YOAK"/>
    <property type="match status" value="1"/>
</dbReference>
<proteinExistence type="predicted"/>
<feature type="transmembrane region" description="Helical" evidence="1">
    <location>
        <begin position="195"/>
        <end position="215"/>
    </location>
</feature>
<feature type="transmembrane region" description="Helical" evidence="1">
    <location>
        <begin position="86"/>
        <end position="105"/>
    </location>
</feature>
<keyword evidence="1" id="KW-0812">Transmembrane</keyword>
<feature type="transmembrane region" description="Helical" evidence="1">
    <location>
        <begin position="164"/>
        <end position="189"/>
    </location>
</feature>
<dbReference type="EMBL" id="CP043506">
    <property type="protein sequence ID" value="QEO18548.1"/>
    <property type="molecule type" value="Genomic_DNA"/>
</dbReference>
<keyword evidence="3" id="KW-1185">Reference proteome</keyword>
<protein>
    <submittedName>
        <fullName evidence="2">DUF1275 domain-containing protein</fullName>
    </submittedName>
</protein>
<dbReference type="Proteomes" id="UP000324536">
    <property type="component" value="Chromosome"/>
</dbReference>
<feature type="transmembrane region" description="Helical" evidence="1">
    <location>
        <begin position="125"/>
        <end position="143"/>
    </location>
</feature>
<organism evidence="2 3">
    <name type="scientific">Acetobacter vaccinii</name>
    <dbReference type="NCBI Taxonomy" id="2592655"/>
    <lineage>
        <taxon>Bacteria</taxon>
        <taxon>Pseudomonadati</taxon>
        <taxon>Pseudomonadota</taxon>
        <taxon>Alphaproteobacteria</taxon>
        <taxon>Acetobacterales</taxon>
        <taxon>Acetobacteraceae</taxon>
        <taxon>Acetobacter</taxon>
    </lineage>
</organism>
<dbReference type="Pfam" id="PF06912">
    <property type="entry name" value="DUF1275"/>
    <property type="match status" value="1"/>
</dbReference>
<sequence>MPLRRLVLRVMGLTSVCGIVEVIGYQDFGRIYPAIMTGNTVELGWSFSLGEWVRFYSILYALAGFVLGCMLAAFIRSRLRHPALGLFLAAGVLLVAGCVRLVPWLRFPLELPLLSLALGMQGEMIARFGAVSLQTLVVTNNIVRFSSAFVGRFVTFGKDDPRRPALEAVVLPGTSALTYAIMAATGTWLDHIMRLPFLVPVVLLLVLGVELYGAADGHTG</sequence>
<evidence type="ECO:0000313" key="3">
    <source>
        <dbReference type="Proteomes" id="UP000324536"/>
    </source>
</evidence>
<dbReference type="KEGG" id="acek:FLP30_04080"/>
<reference evidence="2 3" key="1">
    <citation type="submission" date="2019-09" db="EMBL/GenBank/DDBJ databases">
        <title>Genome sequencing of strain KACC 21233.</title>
        <authorList>
            <person name="Heo J."/>
            <person name="Kim S.-J."/>
            <person name="Kim J.-S."/>
            <person name="Hong S.-B."/>
            <person name="Kwon S.-W."/>
        </authorList>
    </citation>
    <scope>NUCLEOTIDE SEQUENCE [LARGE SCALE GENOMIC DNA]</scope>
    <source>
        <strain evidence="2 3">KACC 21233</strain>
    </source>
</reference>
<feature type="transmembrane region" description="Helical" evidence="1">
    <location>
        <begin position="7"/>
        <end position="26"/>
    </location>
</feature>
<keyword evidence="1" id="KW-0472">Membrane</keyword>
<gene>
    <name evidence="2" type="ORF">FLP30_04080</name>
</gene>
<dbReference type="AlphaFoldDB" id="A0A5C1YSG1"/>
<feature type="transmembrane region" description="Helical" evidence="1">
    <location>
        <begin position="55"/>
        <end position="74"/>
    </location>
</feature>